<reference evidence="2" key="1">
    <citation type="submission" date="2021-03" db="EMBL/GenBank/DDBJ databases">
        <authorList>
            <consortium name="Genoscope - CEA"/>
            <person name="William W."/>
        </authorList>
    </citation>
    <scope>NUCLEOTIDE SEQUENCE</scope>
    <source>
        <strain evidence="2">Doubled-haploid Pahang</strain>
    </source>
</reference>
<evidence type="ECO:0000313" key="2">
    <source>
        <dbReference type="EMBL" id="CAG1848677.1"/>
    </source>
</evidence>
<dbReference type="InterPro" id="IPR001810">
    <property type="entry name" value="F-box_dom"/>
</dbReference>
<dbReference type="InterPro" id="IPR025886">
    <property type="entry name" value="PP2-like"/>
</dbReference>
<proteinExistence type="predicted"/>
<organism evidence="2">
    <name type="scientific">Musa acuminata subsp. malaccensis</name>
    <name type="common">Wild banana</name>
    <name type="synonym">Musa malaccensis</name>
    <dbReference type="NCBI Taxonomy" id="214687"/>
    <lineage>
        <taxon>Eukaryota</taxon>
        <taxon>Viridiplantae</taxon>
        <taxon>Streptophyta</taxon>
        <taxon>Embryophyta</taxon>
        <taxon>Tracheophyta</taxon>
        <taxon>Spermatophyta</taxon>
        <taxon>Magnoliopsida</taxon>
        <taxon>Liliopsida</taxon>
        <taxon>Zingiberales</taxon>
        <taxon>Musaceae</taxon>
        <taxon>Musa</taxon>
    </lineage>
</organism>
<dbReference type="EMBL" id="HG996471">
    <property type="protein sequence ID" value="CAG1848677.1"/>
    <property type="molecule type" value="Genomic_DNA"/>
</dbReference>
<dbReference type="AlphaFoldDB" id="A0A8D7AH81"/>
<dbReference type="PANTHER" id="PTHR32278:SF111">
    <property type="entry name" value="F-BOX PROTEIN PP2-B12-RELATED"/>
    <property type="match status" value="1"/>
</dbReference>
<dbReference type="Pfam" id="PF00646">
    <property type="entry name" value="F-box"/>
    <property type="match status" value="1"/>
</dbReference>
<dbReference type="PANTHER" id="PTHR32278">
    <property type="entry name" value="F-BOX DOMAIN-CONTAINING PROTEIN"/>
    <property type="match status" value="1"/>
</dbReference>
<dbReference type="Pfam" id="PF14299">
    <property type="entry name" value="PP2"/>
    <property type="match status" value="1"/>
</dbReference>
<name>A0A8D7AH81_MUSAM</name>
<protein>
    <submittedName>
        <fullName evidence="2">(wild Malaysian banana) hypothetical protein</fullName>
    </submittedName>
</protein>
<dbReference type="SUPFAM" id="SSF81383">
    <property type="entry name" value="F-box domain"/>
    <property type="match status" value="1"/>
</dbReference>
<sequence>VCIRCLCVDPHLLSSPFGCVGEFLLFCTVQNKEGLEIGSIDRYRMGESGMDRLPEGCVAHAIALTSPRDVCRFSAVSSAFRSAAAYDTVWDRFLPSDYRSILSRAVRPVVCSSKRDLFFRLCDSLLIDAGKMSFWLERSSGAKCYMLSARSLSITWGDTPQYWRWVPLSDCRFSEAAELVNVCWLEIRGKIQSRMLSGRTTYAAYLIFRLADWSRGLGHPPQEASVTMGVQHSSTHVVRLQPNDSPSRIAADQEAAAEEVGDARDDGWMEAELGELYIDEGEDGEVEMSLMEVRGGHWKKGLIIQGIEIRPKA</sequence>
<feature type="non-terminal residue" evidence="2">
    <location>
        <position position="1"/>
    </location>
</feature>
<dbReference type="InterPro" id="IPR036047">
    <property type="entry name" value="F-box-like_dom_sf"/>
</dbReference>
<evidence type="ECO:0000259" key="1">
    <source>
        <dbReference type="Pfam" id="PF00646"/>
    </source>
</evidence>
<dbReference type="CDD" id="cd22162">
    <property type="entry name" value="F-box_AtSKIP3-like"/>
    <property type="match status" value="1"/>
</dbReference>
<feature type="domain" description="F-box" evidence="1">
    <location>
        <begin position="51"/>
        <end position="90"/>
    </location>
</feature>
<accession>A0A8D7AH81</accession>
<gene>
    <name evidence="2" type="ORF">GSMUA_184720.1</name>
</gene>